<evidence type="ECO:0000313" key="2">
    <source>
        <dbReference type="EMBL" id="OMH81912.1"/>
    </source>
</evidence>
<dbReference type="Proteomes" id="UP000188320">
    <property type="component" value="Unassembled WGS sequence"/>
</dbReference>
<organism evidence="2 3">
    <name type="scientific">Zancudomyces culisetae</name>
    <name type="common">Gut fungus</name>
    <name type="synonym">Smittium culisetae</name>
    <dbReference type="NCBI Taxonomy" id="1213189"/>
    <lineage>
        <taxon>Eukaryota</taxon>
        <taxon>Fungi</taxon>
        <taxon>Fungi incertae sedis</taxon>
        <taxon>Zoopagomycota</taxon>
        <taxon>Kickxellomycotina</taxon>
        <taxon>Harpellomycetes</taxon>
        <taxon>Harpellales</taxon>
        <taxon>Legeriomycetaceae</taxon>
        <taxon>Zancudomyces</taxon>
    </lineage>
</organism>
<evidence type="ECO:0000313" key="3">
    <source>
        <dbReference type="Proteomes" id="UP000188320"/>
    </source>
</evidence>
<protein>
    <submittedName>
        <fullName evidence="2">Uncharacterized protein</fullName>
    </submittedName>
</protein>
<dbReference type="EMBL" id="LSSK01000783">
    <property type="protein sequence ID" value="OMH81912.1"/>
    <property type="molecule type" value="Genomic_DNA"/>
</dbReference>
<dbReference type="AlphaFoldDB" id="A0A1R1PM11"/>
<evidence type="ECO:0000256" key="1">
    <source>
        <dbReference type="SAM" id="SignalP"/>
    </source>
</evidence>
<comment type="caution">
    <text evidence="2">The sequence shown here is derived from an EMBL/GenBank/DDBJ whole genome shotgun (WGS) entry which is preliminary data.</text>
</comment>
<keyword evidence="1" id="KW-0732">Signal</keyword>
<name>A0A1R1PM11_ZANCU</name>
<keyword evidence="3" id="KW-1185">Reference proteome</keyword>
<gene>
    <name evidence="2" type="ORF">AX774_g4616</name>
</gene>
<accession>A0A1R1PM11</accession>
<feature type="signal peptide" evidence="1">
    <location>
        <begin position="1"/>
        <end position="21"/>
    </location>
</feature>
<proteinExistence type="predicted"/>
<reference evidence="3" key="1">
    <citation type="submission" date="2017-01" db="EMBL/GenBank/DDBJ databases">
        <authorList>
            <person name="Wang Y."/>
            <person name="White M."/>
            <person name="Kvist S."/>
            <person name="Moncalvo J.-M."/>
        </authorList>
    </citation>
    <scope>NUCLEOTIDE SEQUENCE [LARGE SCALE GENOMIC DNA]</scope>
    <source>
        <strain evidence="3">COL-18-3</strain>
    </source>
</reference>
<feature type="chain" id="PRO_5013249461" evidence="1">
    <location>
        <begin position="22"/>
        <end position="141"/>
    </location>
</feature>
<sequence>MIKLAVFGTLVLGSTLANVNGNHEIQQASEGTAASSNFNDLHQCGCGRKRRLTVNFFRTGCFTHFMGSMKIRPNKCYAYANFRSVRLSGNFGRNPVIMVCTQADCTGKCRVVHKHSVNELKILYAQLGKVPNSIMWVTPYV</sequence>